<dbReference type="EMBL" id="QUNG01000007">
    <property type="protein sequence ID" value="REG82862.1"/>
    <property type="molecule type" value="Genomic_DNA"/>
</dbReference>
<evidence type="ECO:0000313" key="2">
    <source>
        <dbReference type="EMBL" id="REG82862.1"/>
    </source>
</evidence>
<proteinExistence type="predicted"/>
<evidence type="ECO:0000256" key="1">
    <source>
        <dbReference type="SAM" id="MobiDB-lite"/>
    </source>
</evidence>
<name>A0A3E0DJR3_9GAMM</name>
<dbReference type="RefSeq" id="WP_115897871.1">
    <property type="nucleotide sequence ID" value="NZ_QUNG01000007.1"/>
</dbReference>
<gene>
    <name evidence="2" type="ORF">DFP81_10735</name>
</gene>
<sequence length="70" mass="7225">MSEINGVGAASMSYAKEAYSANLNKDVIAHRGQQALDLLESASAVSSTPSASSGNHMTTDNLGQSVNIRV</sequence>
<keyword evidence="3" id="KW-1185">Reference proteome</keyword>
<reference evidence="2 3" key="1">
    <citation type="submission" date="2018-08" db="EMBL/GenBank/DDBJ databases">
        <title>Genomic Encyclopedia of Type Strains, Phase III (KMG-III): the genomes of soil and plant-associated and newly described type strains.</title>
        <authorList>
            <person name="Whitman W."/>
        </authorList>
    </citation>
    <scope>NUCLEOTIDE SEQUENCE [LARGE SCALE GENOMIC DNA]</scope>
    <source>
        <strain evidence="2 3">CECT 7375</strain>
    </source>
</reference>
<protein>
    <submittedName>
        <fullName evidence="2">Uncharacterized protein</fullName>
    </submittedName>
</protein>
<dbReference type="OrthoDB" id="6107161at2"/>
<comment type="caution">
    <text evidence="2">The sequence shown here is derived from an EMBL/GenBank/DDBJ whole genome shotgun (WGS) entry which is preliminary data.</text>
</comment>
<feature type="compositionally biased region" description="Polar residues" evidence="1">
    <location>
        <begin position="54"/>
        <end position="70"/>
    </location>
</feature>
<accession>A0A3E0DJR3</accession>
<dbReference type="Proteomes" id="UP000256542">
    <property type="component" value="Unassembled WGS sequence"/>
</dbReference>
<evidence type="ECO:0000313" key="3">
    <source>
        <dbReference type="Proteomes" id="UP000256542"/>
    </source>
</evidence>
<organism evidence="2 3">
    <name type="scientific">Marinomonas pollencensis</name>
    <dbReference type="NCBI Taxonomy" id="491954"/>
    <lineage>
        <taxon>Bacteria</taxon>
        <taxon>Pseudomonadati</taxon>
        <taxon>Pseudomonadota</taxon>
        <taxon>Gammaproteobacteria</taxon>
        <taxon>Oceanospirillales</taxon>
        <taxon>Oceanospirillaceae</taxon>
        <taxon>Marinomonas</taxon>
    </lineage>
</organism>
<dbReference type="AlphaFoldDB" id="A0A3E0DJR3"/>
<feature type="region of interest" description="Disordered" evidence="1">
    <location>
        <begin position="46"/>
        <end position="70"/>
    </location>
</feature>